<evidence type="ECO:0000313" key="2">
    <source>
        <dbReference type="Proteomes" id="UP000807469"/>
    </source>
</evidence>
<dbReference type="Proteomes" id="UP000807469">
    <property type="component" value="Unassembled WGS sequence"/>
</dbReference>
<reference evidence="1" key="1">
    <citation type="submission" date="2020-11" db="EMBL/GenBank/DDBJ databases">
        <authorList>
            <consortium name="DOE Joint Genome Institute"/>
            <person name="Ahrendt S."/>
            <person name="Riley R."/>
            <person name="Andreopoulos W."/>
            <person name="Labutti K."/>
            <person name="Pangilinan J."/>
            <person name="Ruiz-Duenas F.J."/>
            <person name="Barrasa J.M."/>
            <person name="Sanchez-Garcia M."/>
            <person name="Camarero S."/>
            <person name="Miyauchi S."/>
            <person name="Serrano A."/>
            <person name="Linde D."/>
            <person name="Babiker R."/>
            <person name="Drula E."/>
            <person name="Ayuso-Fernandez I."/>
            <person name="Pacheco R."/>
            <person name="Padilla G."/>
            <person name="Ferreira P."/>
            <person name="Barriuso J."/>
            <person name="Kellner H."/>
            <person name="Castanera R."/>
            <person name="Alfaro M."/>
            <person name="Ramirez L."/>
            <person name="Pisabarro A.G."/>
            <person name="Kuo A."/>
            <person name="Tritt A."/>
            <person name="Lipzen A."/>
            <person name="He G."/>
            <person name="Yan M."/>
            <person name="Ng V."/>
            <person name="Cullen D."/>
            <person name="Martin F."/>
            <person name="Rosso M.-N."/>
            <person name="Henrissat B."/>
            <person name="Hibbett D."/>
            <person name="Martinez A.T."/>
            <person name="Grigoriev I.V."/>
        </authorList>
    </citation>
    <scope>NUCLEOTIDE SEQUENCE</scope>
    <source>
        <strain evidence="1">CIRM-BRFM 674</strain>
    </source>
</reference>
<accession>A0A9P5YV09</accession>
<evidence type="ECO:0000313" key="1">
    <source>
        <dbReference type="EMBL" id="KAF9475631.1"/>
    </source>
</evidence>
<protein>
    <submittedName>
        <fullName evidence="1">Uncharacterized protein</fullName>
    </submittedName>
</protein>
<sequence length="90" mass="10288">MCHRSILKQALRVLSGRIQCVTRFVPPTTSARMLRSLKHLRNCLVRIHLCNGQDSTLVEIRSPDRKGFFHKLKVKAMLLFFLTAATTNVP</sequence>
<name>A0A9P5YV09_9AGAR</name>
<dbReference type="EMBL" id="MU155325">
    <property type="protein sequence ID" value="KAF9475631.1"/>
    <property type="molecule type" value="Genomic_DNA"/>
</dbReference>
<dbReference type="AlphaFoldDB" id="A0A9P5YV09"/>
<comment type="caution">
    <text evidence="1">The sequence shown here is derived from an EMBL/GenBank/DDBJ whole genome shotgun (WGS) entry which is preliminary data.</text>
</comment>
<gene>
    <name evidence="1" type="ORF">BDN70DRAFT_883518</name>
</gene>
<organism evidence="1 2">
    <name type="scientific">Pholiota conissans</name>
    <dbReference type="NCBI Taxonomy" id="109636"/>
    <lineage>
        <taxon>Eukaryota</taxon>
        <taxon>Fungi</taxon>
        <taxon>Dikarya</taxon>
        <taxon>Basidiomycota</taxon>
        <taxon>Agaricomycotina</taxon>
        <taxon>Agaricomycetes</taxon>
        <taxon>Agaricomycetidae</taxon>
        <taxon>Agaricales</taxon>
        <taxon>Agaricineae</taxon>
        <taxon>Strophariaceae</taxon>
        <taxon>Pholiota</taxon>
    </lineage>
</organism>
<keyword evidence="2" id="KW-1185">Reference proteome</keyword>
<proteinExistence type="predicted"/>